<keyword evidence="3" id="KW-0853">WD repeat</keyword>
<dbReference type="SUPFAM" id="SSF50978">
    <property type="entry name" value="WD40 repeat-like"/>
    <property type="match status" value="1"/>
</dbReference>
<dbReference type="GeneID" id="20211846"/>
<evidence type="ECO:0000259" key="6">
    <source>
        <dbReference type="Pfam" id="PF08366"/>
    </source>
</evidence>
<name>T1FSP9_HELRO</name>
<feature type="compositionally biased region" description="Acidic residues" evidence="5">
    <location>
        <begin position="485"/>
        <end position="502"/>
    </location>
</feature>
<keyword evidence="4" id="KW-0677">Repeat</keyword>
<feature type="compositionally biased region" description="Low complexity" evidence="5">
    <location>
        <begin position="1321"/>
        <end position="1337"/>
    </location>
</feature>
<dbReference type="GO" id="GO:0045159">
    <property type="term" value="F:myosin II binding"/>
    <property type="evidence" value="ECO:0000318"/>
    <property type="project" value="GO_Central"/>
</dbReference>
<dbReference type="Gene3D" id="2.130.10.10">
    <property type="entry name" value="YVTN repeat-like/Quinoprotein amine dehydrogenase"/>
    <property type="match status" value="1"/>
</dbReference>
<dbReference type="STRING" id="6412.T1FSP9"/>
<dbReference type="SMART" id="SM00320">
    <property type="entry name" value="WD40"/>
    <property type="match status" value="3"/>
</dbReference>
<feature type="compositionally biased region" description="Low complexity" evidence="5">
    <location>
        <begin position="731"/>
        <end position="743"/>
    </location>
</feature>
<evidence type="ECO:0000313" key="8">
    <source>
        <dbReference type="EnsemblMetazoa" id="HelroP191180"/>
    </source>
</evidence>
<dbReference type="KEGG" id="hro:HELRODRAFT_191180"/>
<dbReference type="GO" id="GO:0005886">
    <property type="term" value="C:plasma membrane"/>
    <property type="evidence" value="ECO:0000318"/>
    <property type="project" value="GO_Central"/>
</dbReference>
<dbReference type="GO" id="GO:0019905">
    <property type="term" value="F:syntaxin binding"/>
    <property type="evidence" value="ECO:0000318"/>
    <property type="project" value="GO_Central"/>
</dbReference>
<dbReference type="GO" id="GO:0030866">
    <property type="term" value="P:cortical actin cytoskeleton organization"/>
    <property type="evidence" value="ECO:0000318"/>
    <property type="project" value="GO_Central"/>
</dbReference>
<feature type="compositionally biased region" description="Low complexity" evidence="5">
    <location>
        <begin position="833"/>
        <end position="852"/>
    </location>
</feature>
<evidence type="ECO:0000256" key="4">
    <source>
        <dbReference type="ARBA" id="ARBA00022737"/>
    </source>
</evidence>
<evidence type="ECO:0000256" key="1">
    <source>
        <dbReference type="ARBA" id="ARBA00008070"/>
    </source>
</evidence>
<evidence type="ECO:0000256" key="5">
    <source>
        <dbReference type="SAM" id="MobiDB-lite"/>
    </source>
</evidence>
<feature type="region of interest" description="Disordered" evidence="5">
    <location>
        <begin position="474"/>
        <end position="520"/>
    </location>
</feature>
<evidence type="ECO:0000313" key="9">
    <source>
        <dbReference type="Proteomes" id="UP000015101"/>
    </source>
</evidence>
<feature type="compositionally biased region" description="Low complexity" evidence="5">
    <location>
        <begin position="875"/>
        <end position="899"/>
    </location>
</feature>
<dbReference type="EMBL" id="AMQM01003675">
    <property type="status" value="NOT_ANNOTATED_CDS"/>
    <property type="molecule type" value="Genomic_DNA"/>
</dbReference>
<comment type="similarity">
    <text evidence="1">Belongs to the WD repeat L(2)GL family.</text>
</comment>
<sequence>MNSMLRRLRLKKEKKESEARQKLKKELFAVNKGPNFGFPSKPTCLTYDPLLSLIAIGTKTGKIRVYGSPGVELSGQFDRCISVEGLKFVSGQARLVALTSDNRLSIWEIDVNVEDTQIKCLHILSLKDCKLDDAFNFEISPSGNNVMLVGRSGCMQMLKFLIGFNSGLIAMWDCSKWRTVFHIRASVAMEQVSFSPDGLEMISCHVDGSYVVWQCISTAAAATATTSATTTTTTAATASTTQQQQNEQPTCPYGPFPCKAIHSARWLPVRSGDTFVIFTGGMPKAGHQDKNTISVMNNSYDHVVFDMTSRIIDYVIICSGCRAANGSNSNDDDDDSDDEETFALVILTEEEIVLIDLLSCNWPTFDLPYLHCIQSNPILCSHYSSNVKEVILDSLHEYEQFKIRASPFISSRPWPLSGGLKVGEHGRRGLLMFGHENGSVSLWCHGKADGLLRKIYTLDTSKYFTLSSSRSYNNNNKINSNNQNGDDDEDDDDDGDDDDDDVADSKKKADGFSKKRVEDDDQDWPPFRKVGVFDAFCDEPQFGIQHVSSHNQGSTLICTGNAGQIMIFEYFDRSIASKGKNEKKVALDDAAAAVVVQTSTLDIVEESSGYSWTGHAPMTFRGSWSKFMRNVELGYRLTNLIQLNPPVPTTSLAYHSKTKLLSVGTMYGYAVFDLLQNKSILTRRTLASPGSNLFHLKTKSLHKSFRESFRKLKRKKLLSTGSGGPCTRGPTTGSKGTFTTQQQGGTGSGQSPRLSAAAAAAAEKNLSGSSSQVLQELSVASSSRLDSPPSSSSKFATTTTAAAAVATSQTPPPHYHQQQPHSSASMTLPVKQSTTAAAAASTATTSSTMTAAVAKRTNRRRNSDTQSNPELIECSSSSNNNNNNLSSETNNNNNSNDNYDYYDDDDDEGGAKRMTSRKSTPSRSATVPSTQKLVRPKRVSHNFRKSNISKSGGASGGGAFVMEEPKLTEVKCLTFAETYLVSGAGKSLTLWAGTSAGTIYIHQLQVSRDEKKKESQVSCCLAKEITFKHRSPVMQISVLDKTMRPVSRCDYDYEVEVDGATAAASAACSGGAGHSVVVATQEQFKLFLLPSLKPACKYNLTSAGDHQYNYAANVASFISRSDENYMEHNLVCLTTTNQLLMFNLPHLKIQLKVNNVTTDASMPQCNIITNNGEVGTFSSTSELQWISLSTRFPLYTRSIIQLRTNYTRPTLNFAAIHHQQQQQYKQFKTILTNVNDGSAAASAATAATTAAAKTGSHVVEDGCGVGGSQRPHDLVAGHVLASNQDGAAAASAAGWSDDDDGRDSCNEKTRHANVELRIEGLTTPSNNNNTQSSSSNNLQNVTAATTTTTFQNNSSSFSSPPTITSSSLTSSSPQSRHVTSNRTVITRSTVVQEVNGQVMSHVATDVERMSMNE</sequence>
<dbReference type="PANTHER" id="PTHR10241">
    <property type="entry name" value="LETHAL 2 GIANT LARVAE PROTEIN"/>
    <property type="match status" value="1"/>
</dbReference>
<evidence type="ECO:0000313" key="7">
    <source>
        <dbReference type="EMBL" id="ESO07421.1"/>
    </source>
</evidence>
<dbReference type="InterPro" id="IPR015943">
    <property type="entry name" value="WD40/YVTN_repeat-like_dom_sf"/>
</dbReference>
<keyword evidence="9" id="KW-1185">Reference proteome</keyword>
<dbReference type="HOGENOM" id="CLU_253538_0_0_1"/>
<dbReference type="PRINTS" id="PR00962">
    <property type="entry name" value="LETHAL2GIANT"/>
</dbReference>
<dbReference type="CTD" id="20211846"/>
<dbReference type="PANTHER" id="PTHR10241:SF29">
    <property type="entry name" value="LETHAL(2) GIANT LARVAE PROTEIN"/>
    <property type="match status" value="1"/>
</dbReference>
<dbReference type="eggNOG" id="KOG1983">
    <property type="taxonomic scope" value="Eukaryota"/>
</dbReference>
<dbReference type="InParanoid" id="T1FSP9"/>
<feature type="compositionally biased region" description="Low complexity" evidence="5">
    <location>
        <begin position="1349"/>
        <end position="1375"/>
    </location>
</feature>
<dbReference type="GO" id="GO:0005737">
    <property type="term" value="C:cytoplasm"/>
    <property type="evidence" value="ECO:0000318"/>
    <property type="project" value="GO_Central"/>
</dbReference>
<dbReference type="InterPro" id="IPR001680">
    <property type="entry name" value="WD40_rpt"/>
</dbReference>
<dbReference type="Pfam" id="PF08366">
    <property type="entry name" value="LLGL"/>
    <property type="match status" value="1"/>
</dbReference>
<proteinExistence type="inferred from homology"/>
<gene>
    <name evidence="8" type="primary">20211846</name>
    <name evidence="7" type="ORF">HELRODRAFT_191180</name>
</gene>
<accession>T1FSP9</accession>
<feature type="region of interest" description="Disordered" evidence="5">
    <location>
        <begin position="1318"/>
        <end position="1337"/>
    </location>
</feature>
<feature type="compositionally biased region" description="Low complexity" evidence="5">
    <location>
        <begin position="780"/>
        <end position="825"/>
    </location>
</feature>
<feature type="domain" description="Lethal giant larvae homologue 2" evidence="6">
    <location>
        <begin position="250"/>
        <end position="363"/>
    </location>
</feature>
<feature type="compositionally biased region" description="Low complexity" evidence="5">
    <location>
        <begin position="474"/>
        <end position="484"/>
    </location>
</feature>
<dbReference type="EMBL" id="KB096222">
    <property type="protein sequence ID" value="ESO07421.1"/>
    <property type="molecule type" value="Genomic_DNA"/>
</dbReference>
<feature type="region of interest" description="Disordered" evidence="5">
    <location>
        <begin position="780"/>
        <end position="934"/>
    </location>
</feature>
<dbReference type="GO" id="GO:0005096">
    <property type="term" value="F:GTPase activator activity"/>
    <property type="evidence" value="ECO:0000318"/>
    <property type="project" value="GO_Central"/>
</dbReference>
<reference evidence="7 9" key="2">
    <citation type="journal article" date="2013" name="Nature">
        <title>Insights into bilaterian evolution from three spiralian genomes.</title>
        <authorList>
            <person name="Simakov O."/>
            <person name="Marletaz F."/>
            <person name="Cho S.J."/>
            <person name="Edsinger-Gonzales E."/>
            <person name="Havlak P."/>
            <person name="Hellsten U."/>
            <person name="Kuo D.H."/>
            <person name="Larsson T."/>
            <person name="Lv J."/>
            <person name="Arendt D."/>
            <person name="Savage R."/>
            <person name="Osoegawa K."/>
            <person name="de Jong P."/>
            <person name="Grimwood J."/>
            <person name="Chapman J.A."/>
            <person name="Shapiro H."/>
            <person name="Aerts A."/>
            <person name="Otillar R.P."/>
            <person name="Terry A.Y."/>
            <person name="Boore J.L."/>
            <person name="Grigoriev I.V."/>
            <person name="Lindberg D.R."/>
            <person name="Seaver E.C."/>
            <person name="Weisblat D.A."/>
            <person name="Putnam N.H."/>
            <person name="Rokhsar D.S."/>
        </authorList>
    </citation>
    <scope>NUCLEOTIDE SEQUENCE</scope>
</reference>
<evidence type="ECO:0000256" key="3">
    <source>
        <dbReference type="ARBA" id="ARBA00022574"/>
    </source>
</evidence>
<dbReference type="Proteomes" id="UP000015101">
    <property type="component" value="Unassembled WGS sequence"/>
</dbReference>
<feature type="region of interest" description="Disordered" evidence="5">
    <location>
        <begin position="716"/>
        <end position="755"/>
    </location>
</feature>
<reference evidence="9" key="1">
    <citation type="submission" date="2012-12" db="EMBL/GenBank/DDBJ databases">
        <authorList>
            <person name="Hellsten U."/>
            <person name="Grimwood J."/>
            <person name="Chapman J.A."/>
            <person name="Shapiro H."/>
            <person name="Aerts A."/>
            <person name="Otillar R.P."/>
            <person name="Terry A.Y."/>
            <person name="Boore J.L."/>
            <person name="Simakov O."/>
            <person name="Marletaz F."/>
            <person name="Cho S.-J."/>
            <person name="Edsinger-Gonzales E."/>
            <person name="Havlak P."/>
            <person name="Kuo D.-H."/>
            <person name="Larsson T."/>
            <person name="Lv J."/>
            <person name="Arendt D."/>
            <person name="Savage R."/>
            <person name="Osoegawa K."/>
            <person name="de Jong P."/>
            <person name="Lindberg D.R."/>
            <person name="Seaver E.C."/>
            <person name="Weisblat D.A."/>
            <person name="Putnam N.H."/>
            <person name="Grigoriev I.V."/>
            <person name="Rokhsar D.S."/>
        </authorList>
    </citation>
    <scope>NUCLEOTIDE SEQUENCE</scope>
</reference>
<dbReference type="InterPro" id="IPR013577">
    <property type="entry name" value="LLGL2"/>
</dbReference>
<dbReference type="GO" id="GO:0032878">
    <property type="term" value="P:regulation of establishment or maintenance of cell polarity"/>
    <property type="evidence" value="ECO:0000318"/>
    <property type="project" value="GO_Central"/>
</dbReference>
<protein>
    <recommendedName>
        <fullName evidence="6">Lethal giant larvae homologue 2 domain-containing protein</fullName>
    </recommendedName>
</protein>
<feature type="compositionally biased region" description="Polar residues" evidence="5">
    <location>
        <begin position="917"/>
        <end position="932"/>
    </location>
</feature>
<organism evidence="8 9">
    <name type="scientific">Helobdella robusta</name>
    <name type="common">Californian leech</name>
    <dbReference type="NCBI Taxonomy" id="6412"/>
    <lineage>
        <taxon>Eukaryota</taxon>
        <taxon>Metazoa</taxon>
        <taxon>Spiralia</taxon>
        <taxon>Lophotrochozoa</taxon>
        <taxon>Annelida</taxon>
        <taxon>Clitellata</taxon>
        <taxon>Hirudinea</taxon>
        <taxon>Rhynchobdellida</taxon>
        <taxon>Glossiphoniidae</taxon>
        <taxon>Helobdella</taxon>
    </lineage>
</organism>
<feature type="region of interest" description="Disordered" evidence="5">
    <location>
        <begin position="1349"/>
        <end position="1383"/>
    </location>
</feature>
<dbReference type="EnsemblMetazoa" id="HelroT191180">
    <property type="protein sequence ID" value="HelroP191180"/>
    <property type="gene ID" value="HelroG191180"/>
</dbReference>
<dbReference type="GO" id="GO:0051294">
    <property type="term" value="P:establishment of spindle orientation"/>
    <property type="evidence" value="ECO:0000318"/>
    <property type="project" value="GO_Central"/>
</dbReference>
<dbReference type="GO" id="GO:0008593">
    <property type="term" value="P:regulation of Notch signaling pathway"/>
    <property type="evidence" value="ECO:0000318"/>
    <property type="project" value="GO_Central"/>
</dbReference>
<dbReference type="InterPro" id="IPR000664">
    <property type="entry name" value="Lethal2_giant"/>
</dbReference>
<reference evidence="8" key="3">
    <citation type="submission" date="2015-06" db="UniProtKB">
        <authorList>
            <consortium name="EnsemblMetazoa"/>
        </authorList>
    </citation>
    <scope>IDENTIFICATION</scope>
</reference>
<dbReference type="GO" id="GO:0006893">
    <property type="term" value="P:Golgi to plasma membrane transport"/>
    <property type="evidence" value="ECO:0000318"/>
    <property type="project" value="GO_Central"/>
</dbReference>
<dbReference type="GO" id="GO:0006887">
    <property type="term" value="P:exocytosis"/>
    <property type="evidence" value="ECO:0007669"/>
    <property type="project" value="UniProtKB-KW"/>
</dbReference>
<dbReference type="RefSeq" id="XP_009014799.1">
    <property type="nucleotide sequence ID" value="XM_009016551.1"/>
</dbReference>
<dbReference type="OrthoDB" id="19944at2759"/>
<dbReference type="InterPro" id="IPR036322">
    <property type="entry name" value="WD40_repeat_dom_sf"/>
</dbReference>
<evidence type="ECO:0000256" key="2">
    <source>
        <dbReference type="ARBA" id="ARBA00022483"/>
    </source>
</evidence>
<feature type="compositionally biased region" description="Basic and acidic residues" evidence="5">
    <location>
        <begin position="503"/>
        <end position="518"/>
    </location>
</feature>
<keyword evidence="2" id="KW-0268">Exocytosis</keyword>
<dbReference type="GO" id="GO:0030864">
    <property type="term" value="C:cortical actin cytoskeleton"/>
    <property type="evidence" value="ECO:0000318"/>
    <property type="project" value="GO_Central"/>
</dbReference>